<dbReference type="EMBL" id="KR153873">
    <property type="protein sequence ID" value="AKG94468.1"/>
    <property type="molecule type" value="Genomic_DNA"/>
</dbReference>
<sequence>MPTNQYDALIQQAAEANGIDPAKFRAQLVQESGLNPNAESKAGAIGIGQIIPKWWQGQHGLNTPEDFRDPVKSINAAAAIMGQKVKQHGSWNAALVAYNAGEGKKNKNINAYNEGRLDLLPKETQDYLKKLGDTDGVPAAPAATIGMPARPGVLFADAPPVAPALGQPQLDTSGVDRFAVEAQGFLDSVVPGAKHSTIGTIVRADTSRAGLMSPNDYVFDEADVELIRSSNLGGAGTKFVMRNAAKKEDIPELIQLALENRKAATQNRTLMGGLGYGLGEMAGDPVTYGTLVLPGGIYGKAGQLFSTQAARVAAGVGAVALEGAVTNLASEALRETTTGTDADYASAIAAGAVFSTGLLGLGHLASSAMSRVQRGVARAEASQTAEGLRKGGVEGVVDPTVLRPADLDQMVPGWRQIGGADSIPEGFRLTATSQAVKGAIDPHNVLIDLPNGDTIHPASGAQFSAANPFNPKYNEAPADANLNGRFSFEVGDVVAGSKVAEFKAMAWDLIRTTRGYADGSSGKTGVTAQDVEKVMRGQHADFQLQWDAARTAALDDPMYQGQGWTLAEKRRVFNEKVMRAVENDDFSGLLPAEKKAAELRKARYEALAETQVNPGAPWGVNVKPLIDKASIKSNYQPIVYNEVKLQAIRESMGDEALQDAIQRSFYGSYLKDAQVKARTDEYLKSIGADFDALEYAKRVAYGIVHGQDNLNVGRLNLMMEQRSMSTGSVPDFRKMRSTFEYGHDVPLPGGGKFSVNDLRSWDADLIDSAYFNRVKGDVSIGVGTGRTPEEFAEWMNGARAAAAADANLKGDVMAFEKIVGSMYGVGIRHGGQRVAAVQGIFQDLAFMKSSAFMGLLNYGEIAAGLYQHGLGFALRGIPGLGKFFQDMKYGKASATTLRTAQNAVWGSAYERAINPTYKDAVEHATRKLWADSGQNAVNNTIGTLAGVVKATSERFWTSRMLNATQAQIIEAARGDFFADLAAYALGSRKTNFADAKKLKMASLTEDQLNGALDLIRETSRVNPDGSLEVFDMVKLQNDPRVAHLRRYGNYWSEQVIQQNAIGSTFKWSHLPIVGMVTQFMSFVTRSVNAKLIRGHSDMLRNGDADSFMSLYVIGGALGTLQVAGVTYLQAQKFTNERDRQKFLRERLGDDGDHAPLIATAMKRMPVMAGPSWLYDTIGGTSAAQSIAPEVFQYAGFGKTSTEAKLKRDALSQAGPVGGVLGDAVENAPAVKIIDSALGAVTGAAKRVAAESYDEREKAVKQMTRGLNGLVPNDPVSQRAFQELMEFTGAK</sequence>
<dbReference type="RefSeq" id="YP_009191788.1">
    <property type="nucleotide sequence ID" value="NC_028702.1"/>
</dbReference>
<feature type="domain" description="Transglycosylase SLT" evidence="1">
    <location>
        <begin position="9"/>
        <end position="113"/>
    </location>
</feature>
<dbReference type="Gene3D" id="1.10.530.10">
    <property type="match status" value="1"/>
</dbReference>
<evidence type="ECO:0000259" key="1">
    <source>
        <dbReference type="Pfam" id="PF01464"/>
    </source>
</evidence>
<dbReference type="Pfam" id="PF01464">
    <property type="entry name" value="SLT"/>
    <property type="match status" value="1"/>
</dbReference>
<dbReference type="InterPro" id="IPR008258">
    <property type="entry name" value="Transglycosylase_SLT_dom_1"/>
</dbReference>
<evidence type="ECO:0000313" key="2">
    <source>
        <dbReference type="EMBL" id="AKG94468.1"/>
    </source>
</evidence>
<proteinExistence type="predicted"/>
<dbReference type="PANTHER" id="PTHR37423">
    <property type="entry name" value="SOLUBLE LYTIC MUREIN TRANSGLYCOSYLASE-RELATED"/>
    <property type="match status" value="1"/>
</dbReference>
<evidence type="ECO:0000313" key="3">
    <source>
        <dbReference type="Proteomes" id="UP000201918"/>
    </source>
</evidence>
<dbReference type="Proteomes" id="UP000201918">
    <property type="component" value="Segment"/>
</dbReference>
<dbReference type="GeneID" id="26520517"/>
<protein>
    <recommendedName>
        <fullName evidence="1">Transglycosylase SLT domain-containing protein</fullName>
    </recommendedName>
</protein>
<dbReference type="InterPro" id="IPR023346">
    <property type="entry name" value="Lysozyme-like_dom_sf"/>
</dbReference>
<name>A0A0F7INF9_9CAUD</name>
<keyword evidence="3" id="KW-1185">Reference proteome</keyword>
<dbReference type="SUPFAM" id="SSF53955">
    <property type="entry name" value="Lysozyme-like"/>
    <property type="match status" value="1"/>
</dbReference>
<accession>A0A0F7INF9</accession>
<reference evidence="2 3" key="1">
    <citation type="submission" date="2015-04" db="EMBL/GenBank/DDBJ databases">
        <title>Isolation and genomic analysis of Delftia bacteriophage IME-DE1.</title>
        <authorList>
            <person name="Kang H."/>
        </authorList>
    </citation>
    <scope>NUCLEOTIDE SEQUENCE [LARGE SCALE GENOMIC DNA]</scope>
</reference>
<organism evidence="2 3">
    <name type="scientific">Delftia phage IME-DE1</name>
    <dbReference type="NCBI Taxonomy" id="1647385"/>
    <lineage>
        <taxon>Viruses</taxon>
        <taxon>Duplodnaviria</taxon>
        <taxon>Heunggongvirae</taxon>
        <taxon>Uroviricota</taxon>
        <taxon>Caudoviricetes</taxon>
        <taxon>Autographivirales</taxon>
        <taxon>Autotranscriptaviridae</taxon>
        <taxon>Piedvirus</taxon>
        <taxon>Piedvirus IMEDE1</taxon>
    </lineage>
</organism>
<dbReference type="PANTHER" id="PTHR37423:SF2">
    <property type="entry name" value="MEMBRANE-BOUND LYTIC MUREIN TRANSGLYCOSYLASE C"/>
    <property type="match status" value="1"/>
</dbReference>
<dbReference type="KEGG" id="vg:26520517"/>